<protein>
    <submittedName>
        <fullName evidence="2">Uncharacterized protein</fullName>
    </submittedName>
</protein>
<evidence type="ECO:0000313" key="2">
    <source>
        <dbReference type="EMBL" id="ASC70577.1"/>
    </source>
</evidence>
<dbReference type="OrthoDB" id="425192at2"/>
<feature type="transmembrane region" description="Helical" evidence="1">
    <location>
        <begin position="53"/>
        <end position="73"/>
    </location>
</feature>
<proteinExistence type="predicted"/>
<dbReference type="EMBL" id="CP021983">
    <property type="protein sequence ID" value="ASC70577.1"/>
    <property type="molecule type" value="Genomic_DNA"/>
</dbReference>
<keyword evidence="1" id="KW-0472">Membrane</keyword>
<evidence type="ECO:0000256" key="1">
    <source>
        <dbReference type="SAM" id="Phobius"/>
    </source>
</evidence>
<dbReference type="Proteomes" id="UP000191901">
    <property type="component" value="Chromosome"/>
</dbReference>
<dbReference type="STRING" id="1641165.XM38_07655"/>
<dbReference type="KEGG" id="hhg:XM38_015170"/>
<feature type="transmembrane region" description="Helical" evidence="1">
    <location>
        <begin position="20"/>
        <end position="41"/>
    </location>
</feature>
<dbReference type="RefSeq" id="WP_088429415.1">
    <property type="nucleotide sequence ID" value="NZ_CP021983.2"/>
</dbReference>
<sequence length="124" mass="13843">MAPLNRRTSDPDRHDTLERLTLLLYLVPIFGVVPALGRLWLGRGSRRERSTSRLVVVLAMGWFLAYVLLSGGAQLSPALSLRLLVTSTLISTGYFITNLWLMVRLLRGKSVQLPGISQLSDRIL</sequence>
<keyword evidence="1" id="KW-1133">Transmembrane helix</keyword>
<keyword evidence="3" id="KW-1185">Reference proteome</keyword>
<organism evidence="2 3">
    <name type="scientific">Halomicronema hongdechloris C2206</name>
    <dbReference type="NCBI Taxonomy" id="1641165"/>
    <lineage>
        <taxon>Bacteria</taxon>
        <taxon>Bacillati</taxon>
        <taxon>Cyanobacteriota</taxon>
        <taxon>Cyanophyceae</taxon>
        <taxon>Nodosilineales</taxon>
        <taxon>Nodosilineaceae</taxon>
        <taxon>Halomicronema</taxon>
    </lineage>
</organism>
<name>A0A1Z3HKF9_9CYAN</name>
<evidence type="ECO:0000313" key="3">
    <source>
        <dbReference type="Proteomes" id="UP000191901"/>
    </source>
</evidence>
<reference evidence="2 3" key="1">
    <citation type="journal article" date="2016" name="Biochim. Biophys. Acta">
        <title>Characterization of red-shifted phycobilisomes isolated from the chlorophyll f-containing cyanobacterium Halomicronema hongdechloris.</title>
        <authorList>
            <person name="Li Y."/>
            <person name="Lin Y."/>
            <person name="Garvey C.J."/>
            <person name="Birch D."/>
            <person name="Corkery R.W."/>
            <person name="Loughlin P.C."/>
            <person name="Scheer H."/>
            <person name="Willows R.D."/>
            <person name="Chen M."/>
        </authorList>
    </citation>
    <scope>NUCLEOTIDE SEQUENCE [LARGE SCALE GENOMIC DNA]</scope>
    <source>
        <strain evidence="2 3">C2206</strain>
    </source>
</reference>
<accession>A0A1Z3HKF9</accession>
<feature type="transmembrane region" description="Helical" evidence="1">
    <location>
        <begin position="79"/>
        <end position="101"/>
    </location>
</feature>
<gene>
    <name evidence="2" type="ORF">XM38_015170</name>
</gene>
<dbReference type="AlphaFoldDB" id="A0A1Z3HKF9"/>
<keyword evidence="1" id="KW-0812">Transmembrane</keyword>